<dbReference type="InterPro" id="IPR030397">
    <property type="entry name" value="SEPARIN_core_dom"/>
</dbReference>
<evidence type="ECO:0000256" key="4">
    <source>
        <dbReference type="ARBA" id="ARBA00022829"/>
    </source>
</evidence>
<sequence>MHEIGEEVYVDREPVILVPDFGIQMLPWESLPVLRNQEVYRMPSVASISCTYGRCCHSQEKDRKDSSFFPMIDPLDAYYLLNPGGDLSNTETEFGNWFKDQNLE</sequence>
<dbReference type="GO" id="GO:0004197">
    <property type="term" value="F:cysteine-type endopeptidase activity"/>
    <property type="evidence" value="ECO:0007669"/>
    <property type="project" value="InterPro"/>
</dbReference>
<keyword evidence="4" id="KW-0159">Chromosome partition</keyword>
<dbReference type="EC" id="3.4.22.49" evidence="2"/>
<feature type="domain" description="Peptidase C50" evidence="5">
    <location>
        <begin position="74"/>
        <end position="104"/>
    </location>
</feature>
<keyword evidence="3" id="KW-0378">Hydrolase</keyword>
<keyword evidence="7" id="KW-1185">Reference proteome</keyword>
<comment type="catalytic activity">
    <reaction evidence="1">
        <text>All bonds known to be hydrolyzed by this endopeptidase have arginine in P1 and an acidic residue in P4. P6 is often occupied by an acidic residue or by a hydroxy-amino-acid residue, the phosphorylation of which enhances cleavage.</text>
        <dbReference type="EC" id="3.4.22.49"/>
    </reaction>
</comment>
<evidence type="ECO:0000313" key="6">
    <source>
        <dbReference type="EMBL" id="KAI7738299.1"/>
    </source>
</evidence>
<evidence type="ECO:0000256" key="2">
    <source>
        <dbReference type="ARBA" id="ARBA00012489"/>
    </source>
</evidence>
<accession>A0AAD5CBB7</accession>
<dbReference type="PROSITE" id="PS51700">
    <property type="entry name" value="SEPARIN"/>
    <property type="match status" value="1"/>
</dbReference>
<dbReference type="GO" id="GO:0005634">
    <property type="term" value="C:nucleus"/>
    <property type="evidence" value="ECO:0007669"/>
    <property type="project" value="InterPro"/>
</dbReference>
<evidence type="ECO:0000256" key="1">
    <source>
        <dbReference type="ARBA" id="ARBA00000451"/>
    </source>
</evidence>
<evidence type="ECO:0000313" key="7">
    <source>
        <dbReference type="Proteomes" id="UP001206925"/>
    </source>
</evidence>
<dbReference type="GO" id="GO:0006508">
    <property type="term" value="P:proteolysis"/>
    <property type="evidence" value="ECO:0007669"/>
    <property type="project" value="InterPro"/>
</dbReference>
<dbReference type="EMBL" id="JAMZMK010008835">
    <property type="protein sequence ID" value="KAI7738299.1"/>
    <property type="molecule type" value="Genomic_DNA"/>
</dbReference>
<dbReference type="AlphaFoldDB" id="A0AAD5CBB7"/>
<dbReference type="GO" id="GO:0051307">
    <property type="term" value="P:meiotic chromosome separation"/>
    <property type="evidence" value="ECO:0007669"/>
    <property type="project" value="TreeGrafter"/>
</dbReference>
<feature type="non-terminal residue" evidence="6">
    <location>
        <position position="1"/>
    </location>
</feature>
<evidence type="ECO:0000259" key="5">
    <source>
        <dbReference type="PROSITE" id="PS51700"/>
    </source>
</evidence>
<organism evidence="6 7">
    <name type="scientific">Ambrosia artemisiifolia</name>
    <name type="common">Common ragweed</name>
    <dbReference type="NCBI Taxonomy" id="4212"/>
    <lineage>
        <taxon>Eukaryota</taxon>
        <taxon>Viridiplantae</taxon>
        <taxon>Streptophyta</taxon>
        <taxon>Embryophyta</taxon>
        <taxon>Tracheophyta</taxon>
        <taxon>Spermatophyta</taxon>
        <taxon>Magnoliopsida</taxon>
        <taxon>eudicotyledons</taxon>
        <taxon>Gunneridae</taxon>
        <taxon>Pentapetalae</taxon>
        <taxon>asterids</taxon>
        <taxon>campanulids</taxon>
        <taxon>Asterales</taxon>
        <taxon>Asteraceae</taxon>
        <taxon>Asteroideae</taxon>
        <taxon>Heliantheae alliance</taxon>
        <taxon>Heliantheae</taxon>
        <taxon>Ambrosia</taxon>
    </lineage>
</organism>
<name>A0AAD5CBB7_AMBAR</name>
<reference evidence="6" key="1">
    <citation type="submission" date="2022-06" db="EMBL/GenBank/DDBJ databases">
        <title>Uncovering the hologenomic basis of an extraordinary plant invasion.</title>
        <authorList>
            <person name="Bieker V.C."/>
            <person name="Martin M.D."/>
            <person name="Gilbert T."/>
            <person name="Hodgins K."/>
            <person name="Battlay P."/>
            <person name="Petersen B."/>
            <person name="Wilson J."/>
        </authorList>
    </citation>
    <scope>NUCLEOTIDE SEQUENCE</scope>
    <source>
        <strain evidence="6">AA19_3_7</strain>
        <tissue evidence="6">Leaf</tissue>
    </source>
</reference>
<gene>
    <name evidence="6" type="ORF">M8C21_012961</name>
</gene>
<dbReference type="Pfam" id="PF03568">
    <property type="entry name" value="Separin_C"/>
    <property type="match status" value="1"/>
</dbReference>
<evidence type="ECO:0000256" key="3">
    <source>
        <dbReference type="ARBA" id="ARBA00022801"/>
    </source>
</evidence>
<dbReference type="InterPro" id="IPR005314">
    <property type="entry name" value="Peptidase_C50"/>
</dbReference>
<dbReference type="PANTHER" id="PTHR12792">
    <property type="entry name" value="EXTRA SPINDLE POLES 1-RELATED"/>
    <property type="match status" value="1"/>
</dbReference>
<dbReference type="GO" id="GO:0005737">
    <property type="term" value="C:cytoplasm"/>
    <property type="evidence" value="ECO:0007669"/>
    <property type="project" value="TreeGrafter"/>
</dbReference>
<proteinExistence type="predicted"/>
<protein>
    <recommendedName>
        <fullName evidence="2">separase</fullName>
        <ecNumber evidence="2">3.4.22.49</ecNumber>
    </recommendedName>
</protein>
<dbReference type="Proteomes" id="UP001206925">
    <property type="component" value="Unassembled WGS sequence"/>
</dbReference>
<dbReference type="GO" id="GO:0072686">
    <property type="term" value="C:mitotic spindle"/>
    <property type="evidence" value="ECO:0007669"/>
    <property type="project" value="TreeGrafter"/>
</dbReference>
<dbReference type="PANTHER" id="PTHR12792:SF0">
    <property type="entry name" value="SEPARIN"/>
    <property type="match status" value="1"/>
</dbReference>
<comment type="caution">
    <text evidence="6">The sequence shown here is derived from an EMBL/GenBank/DDBJ whole genome shotgun (WGS) entry which is preliminary data.</text>
</comment>